<dbReference type="PANTHER" id="PTHR30472:SF25">
    <property type="entry name" value="ABC TRANSPORTER PERMEASE PROTEIN MJ0876-RELATED"/>
    <property type="match status" value="1"/>
</dbReference>
<dbReference type="FunFam" id="1.10.3470.10:FF:000001">
    <property type="entry name" value="Vitamin B12 ABC transporter permease BtuC"/>
    <property type="match status" value="1"/>
</dbReference>
<gene>
    <name evidence="9" type="ORF">DSCOOX_10380</name>
</gene>
<dbReference type="EMBL" id="AP021879">
    <property type="protein sequence ID" value="BBO87858.1"/>
    <property type="molecule type" value="Genomic_DNA"/>
</dbReference>
<dbReference type="Pfam" id="PF01032">
    <property type="entry name" value="FecCD"/>
    <property type="match status" value="1"/>
</dbReference>
<sequence>MIRRPVSLPLKIAMVCMLLLLFLLGAMLAGISMGSSGSGLKAVWSSLFQGNGDTMQSAIIWRIRLPRVLLAALVGAALSLGGLVFQALLKNPLAEPYILGISGGAAIGAIVGIILGLSRIPGVGIMAFLGSLATLLLIILISSGRAIIVKDSLLLSGVMVNAFCSAVIMFLLSITQDARLHNIIFWLMGDLSASQIQHVAMLAAVLLPCFIIIFMHSNRMNLLLLGGDMATSMGVAVKRVTLVLLITTSLMVSVTVSQCGLIGFVGLVIPHLLRLIVGPDHRVLAPGCILGGGAYMVVCDLLARVLPAQGEMPGGVITAMIGAPLFIILLRRSRQ</sequence>
<evidence type="ECO:0000256" key="4">
    <source>
        <dbReference type="ARBA" id="ARBA00022475"/>
    </source>
</evidence>
<dbReference type="InterPro" id="IPR000522">
    <property type="entry name" value="ABC_transptr_permease_BtuC"/>
</dbReference>
<dbReference type="GO" id="GO:0005886">
    <property type="term" value="C:plasma membrane"/>
    <property type="evidence" value="ECO:0007669"/>
    <property type="project" value="UniProtKB-SubCell"/>
</dbReference>
<comment type="subcellular location">
    <subcellularLocation>
        <location evidence="1">Cell membrane</location>
        <topology evidence="1">Multi-pass membrane protein</topology>
    </subcellularLocation>
</comment>
<dbReference type="GO" id="GO:0022857">
    <property type="term" value="F:transmembrane transporter activity"/>
    <property type="evidence" value="ECO:0007669"/>
    <property type="project" value="InterPro"/>
</dbReference>
<dbReference type="RefSeq" id="WP_197743264.1">
    <property type="nucleotide sequence ID" value="NZ_AP021879.1"/>
</dbReference>
<dbReference type="SUPFAM" id="SSF81345">
    <property type="entry name" value="ABC transporter involved in vitamin B12 uptake, BtuC"/>
    <property type="match status" value="1"/>
</dbReference>
<feature type="transmembrane region" description="Helical" evidence="8">
    <location>
        <begin position="65"/>
        <end position="85"/>
    </location>
</feature>
<keyword evidence="10" id="KW-1185">Reference proteome</keyword>
<keyword evidence="4" id="KW-1003">Cell membrane</keyword>
<feature type="transmembrane region" description="Helical" evidence="8">
    <location>
        <begin position="195"/>
        <end position="215"/>
    </location>
</feature>
<keyword evidence="7 8" id="KW-0472">Membrane</keyword>
<feature type="transmembrane region" description="Helical" evidence="8">
    <location>
        <begin position="153"/>
        <end position="175"/>
    </location>
</feature>
<feature type="transmembrane region" description="Helical" evidence="8">
    <location>
        <begin position="97"/>
        <end position="117"/>
    </location>
</feature>
<accession>A0A5K8A637</accession>
<evidence type="ECO:0000256" key="6">
    <source>
        <dbReference type="ARBA" id="ARBA00022989"/>
    </source>
</evidence>
<evidence type="ECO:0000256" key="5">
    <source>
        <dbReference type="ARBA" id="ARBA00022692"/>
    </source>
</evidence>
<feature type="transmembrane region" description="Helical" evidence="8">
    <location>
        <begin position="312"/>
        <end position="330"/>
    </location>
</feature>
<evidence type="ECO:0000313" key="10">
    <source>
        <dbReference type="Proteomes" id="UP000422108"/>
    </source>
</evidence>
<evidence type="ECO:0000256" key="7">
    <source>
        <dbReference type="ARBA" id="ARBA00023136"/>
    </source>
</evidence>
<evidence type="ECO:0000256" key="2">
    <source>
        <dbReference type="ARBA" id="ARBA00007935"/>
    </source>
</evidence>
<dbReference type="Gene3D" id="1.10.3470.10">
    <property type="entry name" value="ABC transporter involved in vitamin B12 uptake, BtuC"/>
    <property type="match status" value="1"/>
</dbReference>
<dbReference type="InterPro" id="IPR037294">
    <property type="entry name" value="ABC_BtuC-like"/>
</dbReference>
<evidence type="ECO:0000256" key="1">
    <source>
        <dbReference type="ARBA" id="ARBA00004651"/>
    </source>
</evidence>
<proteinExistence type="inferred from homology"/>
<feature type="transmembrane region" description="Helical" evidence="8">
    <location>
        <begin position="260"/>
        <end position="277"/>
    </location>
</feature>
<dbReference type="Proteomes" id="UP000422108">
    <property type="component" value="Chromosome"/>
</dbReference>
<organism evidence="9 10">
    <name type="scientific">Desulfosarcina ovata subsp. ovata</name>
    <dbReference type="NCBI Taxonomy" id="2752305"/>
    <lineage>
        <taxon>Bacteria</taxon>
        <taxon>Pseudomonadati</taxon>
        <taxon>Thermodesulfobacteriota</taxon>
        <taxon>Desulfobacteria</taxon>
        <taxon>Desulfobacterales</taxon>
        <taxon>Desulfosarcinaceae</taxon>
        <taxon>Desulfosarcina</taxon>
    </lineage>
</organism>
<evidence type="ECO:0000313" key="9">
    <source>
        <dbReference type="EMBL" id="BBO87858.1"/>
    </source>
</evidence>
<keyword evidence="5 8" id="KW-0812">Transmembrane</keyword>
<feature type="transmembrane region" description="Helical" evidence="8">
    <location>
        <begin position="123"/>
        <end position="141"/>
    </location>
</feature>
<feature type="transmembrane region" description="Helical" evidence="8">
    <location>
        <begin position="284"/>
        <end position="306"/>
    </location>
</feature>
<dbReference type="CDD" id="cd06550">
    <property type="entry name" value="TM_ABC_iron-siderophores_like"/>
    <property type="match status" value="1"/>
</dbReference>
<dbReference type="AlphaFoldDB" id="A0A5K8A637"/>
<keyword evidence="3" id="KW-0813">Transport</keyword>
<comment type="similarity">
    <text evidence="2">Belongs to the binding-protein-dependent transport system permease family. FecCD subfamily.</text>
</comment>
<evidence type="ECO:0000256" key="3">
    <source>
        <dbReference type="ARBA" id="ARBA00022448"/>
    </source>
</evidence>
<dbReference type="PANTHER" id="PTHR30472">
    <property type="entry name" value="FERRIC ENTEROBACTIN TRANSPORT SYSTEM PERMEASE PROTEIN"/>
    <property type="match status" value="1"/>
</dbReference>
<reference evidence="9 10" key="1">
    <citation type="submission" date="2019-11" db="EMBL/GenBank/DDBJ databases">
        <title>Comparative genomics of hydrocarbon-degrading Desulfosarcina strains.</title>
        <authorList>
            <person name="Watanabe M."/>
            <person name="Kojima H."/>
            <person name="Fukui M."/>
        </authorList>
    </citation>
    <scope>NUCLEOTIDE SEQUENCE [LARGE SCALE GENOMIC DNA]</scope>
    <source>
        <strain evidence="10">oXyS1</strain>
    </source>
</reference>
<keyword evidence="6 8" id="KW-1133">Transmembrane helix</keyword>
<evidence type="ECO:0000256" key="8">
    <source>
        <dbReference type="SAM" id="Phobius"/>
    </source>
</evidence>
<protein>
    <submittedName>
        <fullName evidence="9">ABC transporter permease</fullName>
    </submittedName>
</protein>
<name>A0A5K8A637_9BACT</name>